<dbReference type="EMBL" id="QJJU01000022">
    <property type="protein sequence ID" value="PXX03362.1"/>
    <property type="molecule type" value="Genomic_DNA"/>
</dbReference>
<feature type="signal peptide" evidence="1">
    <location>
        <begin position="1"/>
        <end position="27"/>
    </location>
</feature>
<dbReference type="Proteomes" id="UP000247781">
    <property type="component" value="Unassembled WGS sequence"/>
</dbReference>
<keyword evidence="1" id="KW-0732">Signal</keyword>
<dbReference type="Pfam" id="PF24088">
    <property type="entry name" value="DUF7373"/>
    <property type="match status" value="1"/>
</dbReference>
<name>A0A318HA54_9MYCO</name>
<evidence type="ECO:0000259" key="3">
    <source>
        <dbReference type="Pfam" id="PF24092"/>
    </source>
</evidence>
<evidence type="ECO:0000259" key="2">
    <source>
        <dbReference type="Pfam" id="PF24088"/>
    </source>
</evidence>
<sequence>MFGAMSRIAVMAVLSAALLAGCGHDVAGTATPPATSSKPPAVDASTLDTGKYLTLPRKLGQVASEDEGRMAEALRMAEAVADPANVDPTLVVQTAFGPLITPSDVASNISLTGQAVVAPVLAKYGMVAGRMLMVNNTTLDPSGAQQPEQDVKTIMIMLLRFPDAAAAKNAAVEMDAADFAVSPDNVPVPVTKYPAAHGHWRSTHPSMASTLAHNDFVIHLLVSNPTPNLETLTGMVEKTFDQEIPVLDQFQPTPVARIAKLPKDPYGLLGRLVDITPGTEPTLSTTVATYGPNGARQVQNEREMKDKTYATAGVDQAGVWLDQKLGGSSLLRARDHDAAITLMNQEIATDPDIDHPVDGVRGLADSKCFALKPESYKDTPGIKFECYVLYDRYVAGTYSGDEADARQRAAAQYALLAAP</sequence>
<dbReference type="InterPro" id="IPR056463">
    <property type="entry name" value="DUF7373_C"/>
</dbReference>
<accession>A0A318HA54</accession>
<evidence type="ECO:0000313" key="5">
    <source>
        <dbReference type="Proteomes" id="UP000247781"/>
    </source>
</evidence>
<feature type="chain" id="PRO_5039554202" evidence="1">
    <location>
        <begin position="28"/>
        <end position="419"/>
    </location>
</feature>
<gene>
    <name evidence="4" type="ORF">C8E89_12222</name>
</gene>
<dbReference type="Pfam" id="PF24092">
    <property type="entry name" value="DUF7373_C"/>
    <property type="match status" value="1"/>
</dbReference>
<dbReference type="InterPro" id="IPR055797">
    <property type="entry name" value="DUF7373"/>
</dbReference>
<reference evidence="4 5" key="2">
    <citation type="submission" date="2018-06" db="EMBL/GenBank/DDBJ databases">
        <title>Sequencing of bacterial isolates from soil warming experiment in Harvard Forest, Massachusetts, USA.</title>
        <authorList>
            <person name="Deangelis K.PhD."/>
        </authorList>
    </citation>
    <scope>NUCLEOTIDE SEQUENCE [LARGE SCALE GENOMIC DNA]</scope>
    <source>
        <strain evidence="4 5">GAS496</strain>
    </source>
</reference>
<protein>
    <submittedName>
        <fullName evidence="4">Uncharacterized protein</fullName>
    </submittedName>
</protein>
<organism evidence="4 5">
    <name type="scientific">Mycolicibacterium moriokaense</name>
    <dbReference type="NCBI Taxonomy" id="39691"/>
    <lineage>
        <taxon>Bacteria</taxon>
        <taxon>Bacillati</taxon>
        <taxon>Actinomycetota</taxon>
        <taxon>Actinomycetes</taxon>
        <taxon>Mycobacteriales</taxon>
        <taxon>Mycobacteriaceae</taxon>
        <taxon>Mycolicibacterium</taxon>
    </lineage>
</organism>
<feature type="domain" description="DUF7373" evidence="2">
    <location>
        <begin position="60"/>
        <end position="262"/>
    </location>
</feature>
<dbReference type="AlphaFoldDB" id="A0A318HA54"/>
<keyword evidence="5" id="KW-1185">Reference proteome</keyword>
<comment type="caution">
    <text evidence="4">The sequence shown here is derived from an EMBL/GenBank/DDBJ whole genome shotgun (WGS) entry which is preliminary data.</text>
</comment>
<reference evidence="5" key="1">
    <citation type="submission" date="2018-05" db="EMBL/GenBank/DDBJ databases">
        <authorList>
            <person name="Deangelis K."/>
            <person name="Huntemann M."/>
            <person name="Clum A."/>
            <person name="Pillay M."/>
            <person name="Palaniappan K."/>
            <person name="Varghese N."/>
            <person name="Mikhailova N."/>
            <person name="Stamatis D."/>
            <person name="Reddy T."/>
            <person name="Daum C."/>
            <person name="Shapiro N."/>
            <person name="Ivanova N."/>
            <person name="Kyrpides N."/>
            <person name="Woyke T."/>
        </authorList>
    </citation>
    <scope>NUCLEOTIDE SEQUENCE [LARGE SCALE GENOMIC DNA]</scope>
    <source>
        <strain evidence="5">GAS496</strain>
    </source>
</reference>
<feature type="domain" description="DUF7373" evidence="3">
    <location>
        <begin position="268"/>
        <end position="417"/>
    </location>
</feature>
<evidence type="ECO:0000313" key="4">
    <source>
        <dbReference type="EMBL" id="PXX03362.1"/>
    </source>
</evidence>
<proteinExistence type="predicted"/>
<dbReference type="PROSITE" id="PS51257">
    <property type="entry name" value="PROKAR_LIPOPROTEIN"/>
    <property type="match status" value="1"/>
</dbReference>
<evidence type="ECO:0000256" key="1">
    <source>
        <dbReference type="SAM" id="SignalP"/>
    </source>
</evidence>